<name>A0ACC2PSA2_9HYME</name>
<comment type="caution">
    <text evidence="1">The sequence shown here is derived from an EMBL/GenBank/DDBJ whole genome shotgun (WGS) entry which is preliminary data.</text>
</comment>
<protein>
    <submittedName>
        <fullName evidence="1">Uncharacterized protein</fullName>
    </submittedName>
</protein>
<reference evidence="1" key="1">
    <citation type="submission" date="2023-04" db="EMBL/GenBank/DDBJ databases">
        <title>A chromosome-level genome assembly of the parasitoid wasp Eretmocerus hayati.</title>
        <authorList>
            <person name="Zhong Y."/>
            <person name="Liu S."/>
            <person name="Liu Y."/>
        </authorList>
    </citation>
    <scope>NUCLEOTIDE SEQUENCE</scope>
    <source>
        <strain evidence="1">ZJU_SS_LIU_2023</strain>
    </source>
</reference>
<proteinExistence type="predicted"/>
<dbReference type="EMBL" id="CM056741">
    <property type="protein sequence ID" value="KAJ8686469.1"/>
    <property type="molecule type" value="Genomic_DNA"/>
</dbReference>
<sequence length="459" mass="51367">MRTKQVARRQTGGKKLKERDYFTGTPNLPFWWTVYSGYLKDMKPGQNLTSPIFERLDQKFRMILDPSNELIKKAQLSLLLLSKPASSFSIRIKFSFTNCEQIHTPEPVSFEHLLGNDYSEQSTTCAVYSLEGRFDSICCQIEKIDTFTANSAFTISDAPPSKKPLLILDNEELGPTFDSPSKESFKPVEETTVSSSSISPIDNNIPLMNGSPTVHAEKSELKQIRRSTRKLKSLTKFSSKTSSRASFGKSSASLSVPSPCVSTASTGSSNLYLKACNDIGTLLFNAKYSDVVLVVKNDNSFRRQAHKAIISSRSSVFSELCEKNDKEIILDDISFEILEKLLIFMYSGDVCDLHSCAMDVFHAAEKYALPDLMEVCVESMKNNLSCETAADTLIIAHENNLEDLKARTMEFINRNAAQVIKTHGYRKILESYMDLVADLYHCLISTSKFLTIITLILSS</sequence>
<dbReference type="Proteomes" id="UP001239111">
    <property type="component" value="Chromosome 1"/>
</dbReference>
<evidence type="ECO:0000313" key="1">
    <source>
        <dbReference type="EMBL" id="KAJ8686469.1"/>
    </source>
</evidence>
<keyword evidence="2" id="KW-1185">Reference proteome</keyword>
<organism evidence="1 2">
    <name type="scientific">Eretmocerus hayati</name>
    <dbReference type="NCBI Taxonomy" id="131215"/>
    <lineage>
        <taxon>Eukaryota</taxon>
        <taxon>Metazoa</taxon>
        <taxon>Ecdysozoa</taxon>
        <taxon>Arthropoda</taxon>
        <taxon>Hexapoda</taxon>
        <taxon>Insecta</taxon>
        <taxon>Pterygota</taxon>
        <taxon>Neoptera</taxon>
        <taxon>Endopterygota</taxon>
        <taxon>Hymenoptera</taxon>
        <taxon>Apocrita</taxon>
        <taxon>Proctotrupomorpha</taxon>
        <taxon>Chalcidoidea</taxon>
        <taxon>Aphelinidae</taxon>
        <taxon>Aphelininae</taxon>
        <taxon>Eretmocerus</taxon>
    </lineage>
</organism>
<accession>A0ACC2PSA2</accession>
<gene>
    <name evidence="1" type="ORF">QAD02_022263</name>
</gene>
<evidence type="ECO:0000313" key="2">
    <source>
        <dbReference type="Proteomes" id="UP001239111"/>
    </source>
</evidence>